<dbReference type="InterPro" id="IPR006652">
    <property type="entry name" value="Kelch_1"/>
</dbReference>
<gene>
    <name evidence="3" type="ORF">COLO4_24866</name>
</gene>
<dbReference type="PANTHER" id="PTHR46034">
    <property type="match status" value="1"/>
</dbReference>
<feature type="domain" description="DCD" evidence="2">
    <location>
        <begin position="34"/>
        <end position="168"/>
    </location>
</feature>
<dbReference type="InterPro" id="IPR015915">
    <property type="entry name" value="Kelch-typ_b-propeller"/>
</dbReference>
<feature type="compositionally biased region" description="Low complexity" evidence="1">
    <location>
        <begin position="229"/>
        <end position="244"/>
    </location>
</feature>
<name>A0A1R3I673_9ROSI</name>
<feature type="region of interest" description="Disordered" evidence="1">
    <location>
        <begin position="193"/>
        <end position="267"/>
    </location>
</feature>
<keyword evidence="4" id="KW-1185">Reference proteome</keyword>
<dbReference type="GO" id="GO:0034976">
    <property type="term" value="P:response to endoplasmic reticulum stress"/>
    <property type="evidence" value="ECO:0007669"/>
    <property type="project" value="InterPro"/>
</dbReference>
<dbReference type="AlphaFoldDB" id="A0A1R3I673"/>
<dbReference type="SMART" id="SM00767">
    <property type="entry name" value="DCD"/>
    <property type="match status" value="1"/>
</dbReference>
<organism evidence="3 4">
    <name type="scientific">Corchorus olitorius</name>
    <dbReference type="NCBI Taxonomy" id="93759"/>
    <lineage>
        <taxon>Eukaryota</taxon>
        <taxon>Viridiplantae</taxon>
        <taxon>Streptophyta</taxon>
        <taxon>Embryophyta</taxon>
        <taxon>Tracheophyta</taxon>
        <taxon>Spermatophyta</taxon>
        <taxon>Magnoliopsida</taxon>
        <taxon>eudicotyledons</taxon>
        <taxon>Gunneridae</taxon>
        <taxon>Pentapetalae</taxon>
        <taxon>rosids</taxon>
        <taxon>malvids</taxon>
        <taxon>Malvales</taxon>
        <taxon>Malvaceae</taxon>
        <taxon>Grewioideae</taxon>
        <taxon>Apeibeae</taxon>
        <taxon>Corchorus</taxon>
    </lineage>
</organism>
<feature type="compositionally biased region" description="Polar residues" evidence="1">
    <location>
        <begin position="246"/>
        <end position="256"/>
    </location>
</feature>
<evidence type="ECO:0000313" key="3">
    <source>
        <dbReference type="EMBL" id="OMO78064.1"/>
    </source>
</evidence>
<dbReference type="Gene3D" id="2.120.10.80">
    <property type="entry name" value="Kelch-type beta propeller"/>
    <property type="match status" value="2"/>
</dbReference>
<proteinExistence type="predicted"/>
<dbReference type="Proteomes" id="UP000187203">
    <property type="component" value="Unassembled WGS sequence"/>
</dbReference>
<dbReference type="InterPro" id="IPR013989">
    <property type="entry name" value="Dev_and_cell_death_domain"/>
</dbReference>
<dbReference type="Pfam" id="PF01344">
    <property type="entry name" value="Kelch_1"/>
    <property type="match status" value="4"/>
</dbReference>
<feature type="compositionally biased region" description="Polar residues" evidence="1">
    <location>
        <begin position="209"/>
        <end position="228"/>
    </location>
</feature>
<reference evidence="4" key="1">
    <citation type="submission" date="2013-09" db="EMBL/GenBank/DDBJ databases">
        <title>Corchorus olitorius genome sequencing.</title>
        <authorList>
            <person name="Alam M."/>
            <person name="Haque M.S."/>
            <person name="Islam M.S."/>
            <person name="Emdad E.M."/>
            <person name="Islam M.M."/>
            <person name="Ahmed B."/>
            <person name="Halim A."/>
            <person name="Hossen Q.M.M."/>
            <person name="Hossain M.Z."/>
            <person name="Ahmed R."/>
            <person name="Khan M.M."/>
            <person name="Islam R."/>
            <person name="Rashid M.M."/>
            <person name="Khan S.A."/>
            <person name="Rahman M.S."/>
            <person name="Alam M."/>
            <person name="Yahiya A.S."/>
            <person name="Khan M.S."/>
            <person name="Azam M.S."/>
            <person name="Haque T."/>
            <person name="Lashkar M.Z.H."/>
            <person name="Akhand A.I."/>
            <person name="Morshed G."/>
            <person name="Roy S."/>
            <person name="Uddin K.S."/>
            <person name="Rabeya T."/>
            <person name="Hossain A.S."/>
            <person name="Chowdhury A."/>
            <person name="Snigdha A.R."/>
            <person name="Mortoza M.S."/>
            <person name="Matin S.A."/>
            <person name="Hoque S.M.E."/>
            <person name="Islam M.K."/>
            <person name="Roy D.K."/>
            <person name="Haider R."/>
            <person name="Moosa M.M."/>
            <person name="Elias S.M."/>
            <person name="Hasan A.M."/>
            <person name="Jahan S."/>
            <person name="Shafiuddin M."/>
            <person name="Mahmood N."/>
            <person name="Shommy N.S."/>
        </authorList>
    </citation>
    <scope>NUCLEOTIDE SEQUENCE [LARGE SCALE GENOMIC DNA]</scope>
    <source>
        <strain evidence="4">cv. O-4</strain>
    </source>
</reference>
<dbReference type="InterPro" id="IPR044832">
    <property type="entry name" value="NRP-like"/>
</dbReference>
<dbReference type="OrthoDB" id="45365at2759"/>
<evidence type="ECO:0000256" key="1">
    <source>
        <dbReference type="SAM" id="MobiDB-lite"/>
    </source>
</evidence>
<dbReference type="PROSITE" id="PS51222">
    <property type="entry name" value="DCD"/>
    <property type="match status" value="1"/>
</dbReference>
<accession>A0A1R3I673</accession>
<evidence type="ECO:0000313" key="4">
    <source>
        <dbReference type="Proteomes" id="UP000187203"/>
    </source>
</evidence>
<feature type="compositionally biased region" description="Basic and acidic residues" evidence="1">
    <location>
        <begin position="199"/>
        <end position="208"/>
    </location>
</feature>
<dbReference type="EMBL" id="AWUE01018825">
    <property type="protein sequence ID" value="OMO78064.1"/>
    <property type="molecule type" value="Genomic_DNA"/>
</dbReference>
<feature type="compositionally biased region" description="Basic and acidic residues" evidence="1">
    <location>
        <begin position="258"/>
        <end position="267"/>
    </location>
</feature>
<protein>
    <submittedName>
        <fullName evidence="3">Kelch repeat type 1</fullName>
    </submittedName>
</protein>
<evidence type="ECO:0000259" key="2">
    <source>
        <dbReference type="PROSITE" id="PS51222"/>
    </source>
</evidence>
<sequence length="875" mass="97281">MGAGRKTQTIIVSEKAEQSYTVNCSTSARNLRKSDLAGVIFGCKHSTYAECLSKQLFGLPAQHFSYVKNIRAGLPLFLFNYSDRKLHGIFEAASSGQWAINPSAWTNDDSEETPYPAQVKIRIRRQCQPLLEDQYQPVIADNYYCEPKLFWFELDQAQTNKLISMFSSSPMTIRPGASLSKKTEKMNAQFKALPAPNSKQEHDPEDRSASQPGGSNMNLSSTGGSTLDPSVRPSYSSVVRSVTSADAHTTESNVGRFTSEDPTSREVKQPFTCSIQNEMVSNDKQKKWSSLFKKEDTCSDVTKEGEKFYSPAADSADLSDGDWESLCLPHCWDEDTEVVKSSFHLEDCGKHGEGASLKPNHEDFHSSMVTGPSTSSLHNCSLQTLPIARVGQDNGCFQLAASEVNLPLTENFHDALTSSCISLLEEEKHHLEVPLQENALKLPGEDMLFKSDQRSSMLSFVPQDILPTHTQLKDTEVQFTNLPFSGAALTSKINSSSIESIVAKLLIEVEELRLSQFEQAQKINYLEQKLLESRSEIPQLNDQSGRQGIGFTTNCVEADDLAEKFYSADSCHYPAFDAKICLVGGFDGCKWTPALDIYSSSEDLMRTWTSMSFLRSYASSAKFNNQLYILGGVVDGNLWYDTVESYDEESNQWTSHPPLQQKKGSFSVLSLEGRMFAFGGGNGIECFSEVEMFDPNIGRLIYAMPWVDREGVGCLLTIKRLIRYRFAPAAAEVNGTLYVAGGYNGKEYLKSIERLDPRGHSWEQLGSMSTKRGCHSMVVLNEKLYAIGGFDGTGMVSTVEVFDPRAGSWIMESPMNYSRGYFGTVVIEDEIHVIGGLESDKQVLDNAESYRIGQGWQVNNWNSIGKRCFFSAVLI</sequence>
<dbReference type="PANTHER" id="PTHR46034:SF23">
    <property type="entry name" value="DCD (DEVELOPMENT AND CELL DEATH) DOMAIN PROTEIN"/>
    <property type="match status" value="1"/>
</dbReference>
<dbReference type="SMART" id="SM00612">
    <property type="entry name" value="Kelch"/>
    <property type="match status" value="4"/>
</dbReference>
<comment type="caution">
    <text evidence="3">The sequence shown here is derived from an EMBL/GenBank/DDBJ whole genome shotgun (WGS) entry which is preliminary data.</text>
</comment>
<dbReference type="Pfam" id="PF10539">
    <property type="entry name" value="Dev_Cell_Death"/>
    <property type="match status" value="1"/>
</dbReference>
<dbReference type="SUPFAM" id="SSF117281">
    <property type="entry name" value="Kelch motif"/>
    <property type="match status" value="2"/>
</dbReference>